<accession>A0A166Z262</accession>
<sequence>MARLRPTSLDGRSGIQPRTVESSRLQIRVVPYSPPRLSSDDSSDSRPMSYPDCSPEQPVFSPLQETANQHERENCDSSSPVVGSHDQGPISHDNPLNLANESTGSVGHVRQTRNWSDANLETILASPSPCYRRAKRTIAINSDKTFSLVQQSCSSTSTTDSPPSSRRLWTNPSSSADRTVSGTCIEDGQSSPLQPVQGRSRPLSPYCSLPASSSPPLPAGLADADASAPCNYTLVGGVRKVPSSVERGGKRKSLSLSSPSAGRNLQVAFVESVSTASSFARPGMPTTEQTFHASESTSTLSERSNYKTFVSESPCYSAGQHLVEADDLSQDHSIPSPELSNIEIIGESCSERSLSNRSGSDTNDSDNNYELHGDFQSSPIITAASISVLKPEYSRESLVVAPLRPGRRILPNRATVSRQRSRDSIRTGSLSSISSAFAEEAARSLFGGSAMISSHGGFRRISSRQNTSIGREHRHLNISQQQQQQQQHRRSTTLSPVLSESDRGSAVPSLAFSHTTTGDHRRRSQTSALDTPCLSPQDGRSDMEAWEEIPYPASYRVWNRDMNSSSLRLIRDQDEHGDGLAELEALQQCPSRTKFHSYLSKFPSDRNLCSSGSSRSNSFSRSYIPTWAR</sequence>
<feature type="region of interest" description="Disordered" evidence="1">
    <location>
        <begin position="476"/>
        <end position="540"/>
    </location>
</feature>
<feature type="region of interest" description="Disordered" evidence="1">
    <location>
        <begin position="153"/>
        <end position="220"/>
    </location>
</feature>
<feature type="compositionally biased region" description="Low complexity" evidence="1">
    <location>
        <begin position="202"/>
        <end position="212"/>
    </location>
</feature>
<proteinExistence type="predicted"/>
<organism evidence="2 3">
    <name type="scientific">Metarhizium rileyi (strain RCEF 4871)</name>
    <name type="common">Nomuraea rileyi</name>
    <dbReference type="NCBI Taxonomy" id="1649241"/>
    <lineage>
        <taxon>Eukaryota</taxon>
        <taxon>Fungi</taxon>
        <taxon>Dikarya</taxon>
        <taxon>Ascomycota</taxon>
        <taxon>Pezizomycotina</taxon>
        <taxon>Sordariomycetes</taxon>
        <taxon>Hypocreomycetidae</taxon>
        <taxon>Hypocreales</taxon>
        <taxon>Clavicipitaceae</taxon>
        <taxon>Metarhizium</taxon>
    </lineage>
</organism>
<dbReference type="EMBL" id="AZHC01000030">
    <property type="protein sequence ID" value="OAA37468.1"/>
    <property type="molecule type" value="Genomic_DNA"/>
</dbReference>
<name>A0A166Z262_METRR</name>
<dbReference type="OrthoDB" id="4153178at2759"/>
<evidence type="ECO:0000313" key="2">
    <source>
        <dbReference type="EMBL" id="OAA37468.1"/>
    </source>
</evidence>
<feature type="region of interest" description="Disordered" evidence="1">
    <location>
        <begin position="1"/>
        <end position="105"/>
    </location>
</feature>
<dbReference type="STRING" id="1081105.A0A166Z262"/>
<feature type="compositionally biased region" description="Polar residues" evidence="1">
    <location>
        <begin position="167"/>
        <end position="194"/>
    </location>
</feature>
<feature type="region of interest" description="Disordered" evidence="1">
    <location>
        <begin position="608"/>
        <end position="629"/>
    </location>
</feature>
<dbReference type="AlphaFoldDB" id="A0A166Z262"/>
<dbReference type="Proteomes" id="UP000243498">
    <property type="component" value="Unassembled WGS sequence"/>
</dbReference>
<feature type="compositionally biased region" description="Polar residues" evidence="1">
    <location>
        <begin position="286"/>
        <end position="304"/>
    </location>
</feature>
<evidence type="ECO:0000313" key="3">
    <source>
        <dbReference type="Proteomes" id="UP000243498"/>
    </source>
</evidence>
<feature type="region of interest" description="Disordered" evidence="1">
    <location>
        <begin position="280"/>
        <end position="304"/>
    </location>
</feature>
<reference evidence="2 3" key="1">
    <citation type="journal article" date="2016" name="Genome Biol. Evol.">
        <title>Divergent and convergent evolution of fungal pathogenicity.</title>
        <authorList>
            <person name="Shang Y."/>
            <person name="Xiao G."/>
            <person name="Zheng P."/>
            <person name="Cen K."/>
            <person name="Zhan S."/>
            <person name="Wang C."/>
        </authorList>
    </citation>
    <scope>NUCLEOTIDE SEQUENCE [LARGE SCALE GENOMIC DNA]</scope>
    <source>
        <strain evidence="2 3">RCEF 4871</strain>
    </source>
</reference>
<gene>
    <name evidence="2" type="ORF">NOR_07167</name>
</gene>
<keyword evidence="3" id="KW-1185">Reference proteome</keyword>
<protein>
    <submittedName>
        <fullName evidence="2">Serine-rich protein</fullName>
    </submittedName>
</protein>
<feature type="compositionally biased region" description="Low complexity" evidence="1">
    <location>
        <begin position="153"/>
        <end position="165"/>
    </location>
</feature>
<feature type="compositionally biased region" description="Low complexity" evidence="1">
    <location>
        <begin position="608"/>
        <end position="622"/>
    </location>
</feature>
<evidence type="ECO:0000256" key="1">
    <source>
        <dbReference type="SAM" id="MobiDB-lite"/>
    </source>
</evidence>
<comment type="caution">
    <text evidence="2">The sequence shown here is derived from an EMBL/GenBank/DDBJ whole genome shotgun (WGS) entry which is preliminary data.</text>
</comment>